<sequence>MNCKKNIKMESNEYMSNQHSFTITKSNNATEKAGINYLRSKDERFINPDKETRKKILEKFNIPKKFHRTFDLIYVENGKMENGQVNIDDLLDITLIELKTTQKELPNNPLGFFFGATENEFELASLLGNQYKFCFVCLHSNCPSYKVLTLAELDEIIQRKRIQYQINL</sequence>
<proteinExistence type="predicted"/>
<gene>
    <name evidence="1" type="ORF">CON36_12595</name>
</gene>
<dbReference type="Proteomes" id="UP000219922">
    <property type="component" value="Unassembled WGS sequence"/>
</dbReference>
<protein>
    <submittedName>
        <fullName evidence="1">Uncharacterized protein</fullName>
    </submittedName>
</protein>
<comment type="caution">
    <text evidence="1">The sequence shown here is derived from an EMBL/GenBank/DDBJ whole genome shotgun (WGS) entry which is preliminary data.</text>
</comment>
<name>A0A9X6SZW3_BACCE</name>
<evidence type="ECO:0000313" key="2">
    <source>
        <dbReference type="Proteomes" id="UP000219922"/>
    </source>
</evidence>
<reference evidence="1 2" key="1">
    <citation type="submission" date="2017-09" db="EMBL/GenBank/DDBJ databases">
        <title>Large-scale bioinformatics analysis of Bacillus genomes uncovers conserved roles of natural products in bacterial physiology.</title>
        <authorList>
            <consortium name="Agbiome Team Llc"/>
            <person name="Bleich R.M."/>
            <person name="Grubbs K.J."/>
            <person name="Santa Maria K.C."/>
            <person name="Allen S.E."/>
            <person name="Farag S."/>
            <person name="Shank E.A."/>
            <person name="Bowers A."/>
        </authorList>
    </citation>
    <scope>NUCLEOTIDE SEQUENCE [LARGE SCALE GENOMIC DNA]</scope>
    <source>
        <strain evidence="1 2">AFS092789</strain>
    </source>
</reference>
<organism evidence="1 2">
    <name type="scientific">Bacillus cereus</name>
    <dbReference type="NCBI Taxonomy" id="1396"/>
    <lineage>
        <taxon>Bacteria</taxon>
        <taxon>Bacillati</taxon>
        <taxon>Bacillota</taxon>
        <taxon>Bacilli</taxon>
        <taxon>Bacillales</taxon>
        <taxon>Bacillaceae</taxon>
        <taxon>Bacillus</taxon>
        <taxon>Bacillus cereus group</taxon>
    </lineage>
</organism>
<accession>A0A9X6SZW3</accession>
<dbReference type="AlphaFoldDB" id="A0A9X6SZW3"/>
<evidence type="ECO:0000313" key="1">
    <source>
        <dbReference type="EMBL" id="PDZ98366.1"/>
    </source>
</evidence>
<dbReference type="EMBL" id="NVMX01000015">
    <property type="protein sequence ID" value="PDZ98366.1"/>
    <property type="molecule type" value="Genomic_DNA"/>
</dbReference>
<dbReference type="RefSeq" id="WP_098005557.1">
    <property type="nucleotide sequence ID" value="NZ_NVMX01000015.1"/>
</dbReference>